<reference evidence="2 3" key="1">
    <citation type="submission" date="2019-05" db="EMBL/GenBank/DDBJ databases">
        <title>Genome-based reclassification of Lactobacillus casei as Lactobacillus casei subsp. casei. subsp.nov., description of Lactobacillus casei subsp. zeae subsp. nov., and emended description of Lactobacillus casei.</title>
        <authorList>
            <person name="Huang C.-H."/>
        </authorList>
    </citation>
    <scope>NUCLEOTIDE SEQUENCE [LARGE SCALE GENOMIC DNA]</scope>
    <source>
        <strain evidence="2 3">CRBIP24.44</strain>
    </source>
</reference>
<evidence type="ECO:0000313" key="3">
    <source>
        <dbReference type="Proteomes" id="UP000309885"/>
    </source>
</evidence>
<accession>A0A5R8LQS5</accession>
<dbReference type="GO" id="GO:0016787">
    <property type="term" value="F:hydrolase activity"/>
    <property type="evidence" value="ECO:0007669"/>
    <property type="project" value="UniProtKB-KW"/>
</dbReference>
<comment type="caution">
    <text evidence="2">The sequence shown here is derived from an EMBL/GenBank/DDBJ whole genome shotgun (WGS) entry which is preliminary data.</text>
</comment>
<organism evidence="2 3">
    <name type="scientific">Lacticaseibacillus zeae</name>
    <name type="common">Lactobacillus zeae</name>
    <dbReference type="NCBI Taxonomy" id="57037"/>
    <lineage>
        <taxon>Bacteria</taxon>
        <taxon>Bacillati</taxon>
        <taxon>Bacillota</taxon>
        <taxon>Bacilli</taxon>
        <taxon>Lactobacillales</taxon>
        <taxon>Lactobacillaceae</taxon>
        <taxon>Lacticaseibacillus</taxon>
    </lineage>
</organism>
<protein>
    <submittedName>
        <fullName evidence="2">SGNH/GDSL hydrolase family protein</fullName>
    </submittedName>
</protein>
<dbReference type="Proteomes" id="UP000309885">
    <property type="component" value="Unassembled WGS sequence"/>
</dbReference>
<sequence length="229" mass="25263">MQDPLNQKMLYAFGTSIVEGHAAHESFVDDIARVHHMIYHKYAINGATMRVVPNEDPVINIVHQVTQAPKIVPDLIVFDGIANDAYASVTDNPKVLGSISTGFADKLDTATYCGAFETVCRMLLTKYQGAHPLYITTHKTPARTLATQEKLHDVSMAICRKWSIPVVDLYTQSGFNAFIPAYQHDYSYDKLDADGHNRNAVGGTGTHPNADGYRLFYEPQITAALAAMC</sequence>
<dbReference type="SUPFAM" id="SSF52266">
    <property type="entry name" value="SGNH hydrolase"/>
    <property type="match status" value="1"/>
</dbReference>
<proteinExistence type="predicted"/>
<keyword evidence="2" id="KW-0378">Hydrolase</keyword>
<dbReference type="EMBL" id="VBWO01000005">
    <property type="protein sequence ID" value="TLF39616.1"/>
    <property type="molecule type" value="Genomic_DNA"/>
</dbReference>
<dbReference type="InterPro" id="IPR036514">
    <property type="entry name" value="SGNH_hydro_sf"/>
</dbReference>
<dbReference type="Pfam" id="PF13472">
    <property type="entry name" value="Lipase_GDSL_2"/>
    <property type="match status" value="1"/>
</dbReference>
<dbReference type="AlphaFoldDB" id="A0A5R8LQS5"/>
<feature type="domain" description="SGNH hydrolase-type esterase" evidence="1">
    <location>
        <begin position="12"/>
        <end position="215"/>
    </location>
</feature>
<evidence type="ECO:0000313" key="2">
    <source>
        <dbReference type="EMBL" id="TLF39616.1"/>
    </source>
</evidence>
<evidence type="ECO:0000259" key="1">
    <source>
        <dbReference type="Pfam" id="PF13472"/>
    </source>
</evidence>
<gene>
    <name evidence="2" type="ORF">FEI15_06560</name>
</gene>
<dbReference type="InterPro" id="IPR013830">
    <property type="entry name" value="SGNH_hydro"/>
</dbReference>
<name>A0A5R8LQS5_LACZE</name>
<dbReference type="RefSeq" id="WP_138130618.1">
    <property type="nucleotide sequence ID" value="NZ_VBWO01000005.1"/>
</dbReference>
<dbReference type="Gene3D" id="3.40.50.1110">
    <property type="entry name" value="SGNH hydrolase"/>
    <property type="match status" value="1"/>
</dbReference>